<protein>
    <recommendedName>
        <fullName evidence="8">Sugar phosphate transporter domain-containing protein</fullName>
    </recommendedName>
</protein>
<organism evidence="6 7">
    <name type="scientific">Ladona fulva</name>
    <name type="common">Scarce chaser dragonfly</name>
    <name type="synonym">Libellula fulva</name>
    <dbReference type="NCBI Taxonomy" id="123851"/>
    <lineage>
        <taxon>Eukaryota</taxon>
        <taxon>Metazoa</taxon>
        <taxon>Ecdysozoa</taxon>
        <taxon>Arthropoda</taxon>
        <taxon>Hexapoda</taxon>
        <taxon>Insecta</taxon>
        <taxon>Pterygota</taxon>
        <taxon>Palaeoptera</taxon>
        <taxon>Odonata</taxon>
        <taxon>Epiprocta</taxon>
        <taxon>Anisoptera</taxon>
        <taxon>Libelluloidea</taxon>
        <taxon>Libellulidae</taxon>
        <taxon>Ladona</taxon>
    </lineage>
</organism>
<dbReference type="GO" id="GO:0016020">
    <property type="term" value="C:membrane"/>
    <property type="evidence" value="ECO:0007669"/>
    <property type="project" value="UniProtKB-SubCell"/>
</dbReference>
<sequence length="275" mass="30777">MEDNERKGKTIPYFIFNAVCSIVIILINKWIYVHVGFPNLTLTFIHFSATFLGLLICQHLKVFEVKYAPFLDLLPLALTFCGFVYAIIVRLIAVKLNAFGHPRERPLRANAVEPGDSFVPGIESGTAKSVTNEYNMVGQLKFCLTLLGAFLLFKDPLHFNQIIGIILTVIGVIFYSHFKGMVLASGCIAFFVNLSIYWIIGNTSPLTYNMVGHLKFCLTLLGAFLLFEDPLHFNQIIGITLTVAGVTLYAHVKLKEQSARTARTLEEGIKRKLIS</sequence>
<evidence type="ECO:0000256" key="3">
    <source>
        <dbReference type="ARBA" id="ARBA00022989"/>
    </source>
</evidence>
<gene>
    <name evidence="6" type="ORF">J437_LFUL011260</name>
</gene>
<dbReference type="Gene3D" id="1.10.3730.20">
    <property type="match status" value="1"/>
</dbReference>
<accession>A0A8K0P3P0</accession>
<dbReference type="PANTHER" id="PTHR11132">
    <property type="entry name" value="SOLUTE CARRIER FAMILY 35"/>
    <property type="match status" value="1"/>
</dbReference>
<dbReference type="EMBL" id="KZ308622">
    <property type="protein sequence ID" value="KAG8232491.1"/>
    <property type="molecule type" value="Genomic_DNA"/>
</dbReference>
<dbReference type="AlphaFoldDB" id="A0A8K0P3P0"/>
<evidence type="ECO:0000313" key="6">
    <source>
        <dbReference type="EMBL" id="KAG8232491.1"/>
    </source>
</evidence>
<feature type="transmembrane region" description="Helical" evidence="5">
    <location>
        <begin position="12"/>
        <end position="31"/>
    </location>
</feature>
<evidence type="ECO:0000256" key="1">
    <source>
        <dbReference type="ARBA" id="ARBA00004141"/>
    </source>
</evidence>
<evidence type="ECO:0000256" key="2">
    <source>
        <dbReference type="ARBA" id="ARBA00022692"/>
    </source>
</evidence>
<name>A0A8K0P3P0_LADFU</name>
<keyword evidence="2 5" id="KW-0812">Transmembrane</keyword>
<evidence type="ECO:0008006" key="8">
    <source>
        <dbReference type="Google" id="ProtNLM"/>
    </source>
</evidence>
<feature type="transmembrane region" description="Helical" evidence="5">
    <location>
        <begin position="233"/>
        <end position="252"/>
    </location>
</feature>
<keyword evidence="4 5" id="KW-0472">Membrane</keyword>
<feature type="transmembrane region" description="Helical" evidence="5">
    <location>
        <begin position="159"/>
        <end position="176"/>
    </location>
</feature>
<dbReference type="OrthoDB" id="5547497at2759"/>
<dbReference type="Proteomes" id="UP000792457">
    <property type="component" value="Unassembled WGS sequence"/>
</dbReference>
<evidence type="ECO:0000313" key="7">
    <source>
        <dbReference type="Proteomes" id="UP000792457"/>
    </source>
</evidence>
<keyword evidence="3 5" id="KW-1133">Transmembrane helix</keyword>
<reference evidence="6" key="1">
    <citation type="submission" date="2013-04" db="EMBL/GenBank/DDBJ databases">
        <authorList>
            <person name="Qu J."/>
            <person name="Murali S.C."/>
            <person name="Bandaranaike D."/>
            <person name="Bellair M."/>
            <person name="Blankenburg K."/>
            <person name="Chao H."/>
            <person name="Dinh H."/>
            <person name="Doddapaneni H."/>
            <person name="Downs B."/>
            <person name="Dugan-Rocha S."/>
            <person name="Elkadiri S."/>
            <person name="Gnanaolivu R.D."/>
            <person name="Hernandez B."/>
            <person name="Javaid M."/>
            <person name="Jayaseelan J.C."/>
            <person name="Lee S."/>
            <person name="Li M."/>
            <person name="Ming W."/>
            <person name="Munidasa M."/>
            <person name="Muniz J."/>
            <person name="Nguyen L."/>
            <person name="Ongeri F."/>
            <person name="Osuji N."/>
            <person name="Pu L.-L."/>
            <person name="Puazo M."/>
            <person name="Qu C."/>
            <person name="Quiroz J."/>
            <person name="Raj R."/>
            <person name="Weissenberger G."/>
            <person name="Xin Y."/>
            <person name="Zou X."/>
            <person name="Han Y."/>
            <person name="Richards S."/>
            <person name="Worley K."/>
            <person name="Muzny D."/>
            <person name="Gibbs R."/>
        </authorList>
    </citation>
    <scope>NUCLEOTIDE SEQUENCE</scope>
    <source>
        <strain evidence="6">Sampled in the wild</strain>
    </source>
</reference>
<keyword evidence="7" id="KW-1185">Reference proteome</keyword>
<evidence type="ECO:0000256" key="5">
    <source>
        <dbReference type="SAM" id="Phobius"/>
    </source>
</evidence>
<proteinExistence type="predicted"/>
<dbReference type="InterPro" id="IPR037185">
    <property type="entry name" value="EmrE-like"/>
</dbReference>
<reference evidence="6" key="2">
    <citation type="submission" date="2017-10" db="EMBL/GenBank/DDBJ databases">
        <title>Ladona fulva Genome sequencing and assembly.</title>
        <authorList>
            <person name="Murali S."/>
            <person name="Richards S."/>
            <person name="Bandaranaike D."/>
            <person name="Bellair M."/>
            <person name="Blankenburg K."/>
            <person name="Chao H."/>
            <person name="Dinh H."/>
            <person name="Doddapaneni H."/>
            <person name="Dugan-Rocha S."/>
            <person name="Elkadiri S."/>
            <person name="Gnanaolivu R."/>
            <person name="Hernandez B."/>
            <person name="Skinner E."/>
            <person name="Javaid M."/>
            <person name="Lee S."/>
            <person name="Li M."/>
            <person name="Ming W."/>
            <person name="Munidasa M."/>
            <person name="Muniz J."/>
            <person name="Nguyen L."/>
            <person name="Hughes D."/>
            <person name="Osuji N."/>
            <person name="Pu L.-L."/>
            <person name="Puazo M."/>
            <person name="Qu C."/>
            <person name="Quiroz J."/>
            <person name="Raj R."/>
            <person name="Weissenberger G."/>
            <person name="Xin Y."/>
            <person name="Zou X."/>
            <person name="Han Y."/>
            <person name="Worley K."/>
            <person name="Muzny D."/>
            <person name="Gibbs R."/>
        </authorList>
    </citation>
    <scope>NUCLEOTIDE SEQUENCE</scope>
    <source>
        <strain evidence="6">Sampled in the wild</strain>
    </source>
</reference>
<evidence type="ECO:0000256" key="4">
    <source>
        <dbReference type="ARBA" id="ARBA00023136"/>
    </source>
</evidence>
<comment type="caution">
    <text evidence="6">The sequence shown here is derived from an EMBL/GenBank/DDBJ whole genome shotgun (WGS) entry which is preliminary data.</text>
</comment>
<feature type="transmembrane region" description="Helical" evidence="5">
    <location>
        <begin position="69"/>
        <end position="93"/>
    </location>
</feature>
<feature type="transmembrane region" description="Helical" evidence="5">
    <location>
        <begin position="37"/>
        <end position="57"/>
    </location>
</feature>
<feature type="transmembrane region" description="Helical" evidence="5">
    <location>
        <begin position="182"/>
        <end position="200"/>
    </location>
</feature>
<dbReference type="SUPFAM" id="SSF103481">
    <property type="entry name" value="Multidrug resistance efflux transporter EmrE"/>
    <property type="match status" value="2"/>
</dbReference>
<comment type="subcellular location">
    <subcellularLocation>
        <location evidence="1">Membrane</location>
        <topology evidence="1">Multi-pass membrane protein</topology>
    </subcellularLocation>
</comment>
<dbReference type="InterPro" id="IPR050186">
    <property type="entry name" value="TPT_transporter"/>
</dbReference>